<evidence type="ECO:0000313" key="1">
    <source>
        <dbReference type="EMBL" id="OSX59025.1"/>
    </source>
</evidence>
<evidence type="ECO:0000313" key="2">
    <source>
        <dbReference type="Proteomes" id="UP000194127"/>
    </source>
</evidence>
<dbReference type="Proteomes" id="UP000194127">
    <property type="component" value="Unassembled WGS sequence"/>
</dbReference>
<dbReference type="EMBL" id="KZ110603">
    <property type="protein sequence ID" value="OSX59025.1"/>
    <property type="molecule type" value="Genomic_DNA"/>
</dbReference>
<organism evidence="1 2">
    <name type="scientific">Postia placenta MAD-698-R-SB12</name>
    <dbReference type="NCBI Taxonomy" id="670580"/>
    <lineage>
        <taxon>Eukaryota</taxon>
        <taxon>Fungi</taxon>
        <taxon>Dikarya</taxon>
        <taxon>Basidiomycota</taxon>
        <taxon>Agaricomycotina</taxon>
        <taxon>Agaricomycetes</taxon>
        <taxon>Polyporales</taxon>
        <taxon>Adustoporiaceae</taxon>
        <taxon>Rhodonia</taxon>
    </lineage>
</organism>
<accession>A0A1X6MRL2</accession>
<dbReference type="RefSeq" id="XP_024335819.1">
    <property type="nucleotide sequence ID" value="XM_024482185.1"/>
</dbReference>
<protein>
    <submittedName>
        <fullName evidence="1">Uncharacterized protein</fullName>
    </submittedName>
</protein>
<dbReference type="GeneID" id="36327135"/>
<keyword evidence="2" id="KW-1185">Reference proteome</keyword>
<reference evidence="1 2" key="1">
    <citation type="submission" date="2017-04" db="EMBL/GenBank/DDBJ databases">
        <title>Genome Sequence of the Model Brown-Rot Fungus Postia placenta SB12.</title>
        <authorList>
            <consortium name="DOE Joint Genome Institute"/>
            <person name="Gaskell J."/>
            <person name="Kersten P."/>
            <person name="Larrondo L.F."/>
            <person name="Canessa P."/>
            <person name="Martinez D."/>
            <person name="Hibbett D."/>
            <person name="Schmoll M."/>
            <person name="Kubicek C.P."/>
            <person name="Martinez A.T."/>
            <person name="Yadav J."/>
            <person name="Master E."/>
            <person name="Magnuson J.K."/>
            <person name="James T."/>
            <person name="Yaver D."/>
            <person name="Berka R."/>
            <person name="Labutti K."/>
            <person name="Lipzen A."/>
            <person name="Aerts A."/>
            <person name="Barry K."/>
            <person name="Henrissat B."/>
            <person name="Blanchette R."/>
            <person name="Grigoriev I."/>
            <person name="Cullen D."/>
        </authorList>
    </citation>
    <scope>NUCLEOTIDE SEQUENCE [LARGE SCALE GENOMIC DNA]</scope>
    <source>
        <strain evidence="1 2">MAD-698-R-SB12</strain>
    </source>
</reference>
<name>A0A1X6MRL2_9APHY</name>
<feature type="non-terminal residue" evidence="1">
    <location>
        <position position="1"/>
    </location>
</feature>
<gene>
    <name evidence="1" type="ORF">POSPLADRAFT_1067412</name>
</gene>
<sequence length="124" mass="13607">LRGARRLLRLIHLPGLRRSCPWTPRWASTCPRGASPARWLLPRRPWTCATRRWACPSRRDRGPTRAAAVWVLSGAVLRWALCSSLNALLGRASGAAATPPPARPRSECRGHHAAHYAHAGAANL</sequence>
<proteinExistence type="predicted"/>
<dbReference type="AlphaFoldDB" id="A0A1X6MRL2"/>